<reference evidence="2 3" key="2">
    <citation type="journal article" date="2020" name="Microbiol. Resour. Announc.">
        <title>Antarctic desert soil bacteria exhibit high novel natural product potential, evaluated through long-read genome sequencing and comparative genomics.</title>
        <authorList>
            <person name="Benaud N."/>
            <person name="Edwards R.J."/>
            <person name="Amos T.G."/>
            <person name="D'Agostino P.M."/>
            <person name="Gutierrez-Chavez C."/>
            <person name="Montgomery K."/>
            <person name="Nicetic I."/>
            <person name="Ferrari B.C."/>
        </authorList>
    </citation>
    <scope>NUCLEOTIDE SEQUENCE [LARGE SCALE GENOMIC DNA]</scope>
    <source>
        <strain evidence="2 3">SPB151</strain>
    </source>
</reference>
<dbReference type="AlphaFoldDB" id="A0A7G6WXQ3"/>
<accession>A0A7G6WXQ3</accession>
<organism evidence="2 3">
    <name type="scientific">Kribbella qitaiheensis</name>
    <dbReference type="NCBI Taxonomy" id="1544730"/>
    <lineage>
        <taxon>Bacteria</taxon>
        <taxon>Bacillati</taxon>
        <taxon>Actinomycetota</taxon>
        <taxon>Actinomycetes</taxon>
        <taxon>Propionibacteriales</taxon>
        <taxon>Kribbellaceae</taxon>
        <taxon>Kribbella</taxon>
    </lineage>
</organism>
<dbReference type="EMBL" id="CP043661">
    <property type="protein sequence ID" value="QNE18768.1"/>
    <property type="molecule type" value="Genomic_DNA"/>
</dbReference>
<name>A0A7G6WXQ3_9ACTN</name>
<dbReference type="InterPro" id="IPR029058">
    <property type="entry name" value="AB_hydrolase_fold"/>
</dbReference>
<reference evidence="3" key="1">
    <citation type="submission" date="2019-09" db="EMBL/GenBank/DDBJ databases">
        <title>Antimicrobial potential of Antarctic Bacteria.</title>
        <authorList>
            <person name="Benaud N."/>
            <person name="Edwards R.J."/>
            <person name="Ferrari B.C."/>
        </authorList>
    </citation>
    <scope>NUCLEOTIDE SEQUENCE [LARGE SCALE GENOMIC DNA]</scope>
    <source>
        <strain evidence="3">SPB151</strain>
    </source>
</reference>
<keyword evidence="2" id="KW-0378">Hydrolase</keyword>
<dbReference type="Gene3D" id="3.40.50.1820">
    <property type="entry name" value="alpha/beta hydrolase"/>
    <property type="match status" value="1"/>
</dbReference>
<evidence type="ECO:0000313" key="2">
    <source>
        <dbReference type="EMBL" id="QNE18768.1"/>
    </source>
</evidence>
<protein>
    <submittedName>
        <fullName evidence="2">Alpha/beta fold hydrolase</fullName>
    </submittedName>
</protein>
<evidence type="ECO:0000259" key="1">
    <source>
        <dbReference type="Pfam" id="PF12697"/>
    </source>
</evidence>
<evidence type="ECO:0000313" key="3">
    <source>
        <dbReference type="Proteomes" id="UP000515563"/>
    </source>
</evidence>
<proteinExistence type="predicted"/>
<dbReference type="Pfam" id="PF12697">
    <property type="entry name" value="Abhydrolase_6"/>
    <property type="match status" value="1"/>
</dbReference>
<feature type="domain" description="AB hydrolase-1" evidence="1">
    <location>
        <begin position="23"/>
        <end position="237"/>
    </location>
</feature>
<gene>
    <name evidence="2" type="ORF">F1D05_13725</name>
</gene>
<dbReference type="InterPro" id="IPR000073">
    <property type="entry name" value="AB_hydrolase_1"/>
</dbReference>
<dbReference type="GO" id="GO:0016787">
    <property type="term" value="F:hydrolase activity"/>
    <property type="evidence" value="ECO:0007669"/>
    <property type="project" value="UniProtKB-KW"/>
</dbReference>
<keyword evidence="3" id="KW-1185">Reference proteome</keyword>
<dbReference type="KEGG" id="kqi:F1D05_13725"/>
<dbReference type="RefSeq" id="WP_185448067.1">
    <property type="nucleotide sequence ID" value="NZ_CP043661.1"/>
</dbReference>
<sequence length="258" mass="27554">MDKVTSADGTAIAYDRLGDGPAVVLVCGGSVDRLSNAPLAALLAEKYTVYNYDRRGRGDSGDAEVYEMEREFEDLDAIFAVAGGSAHLYGTSSGAVLALLATAAGRPVNRLALWEPPFILEGTRERPPANTADIYRDFVAKGRRDQAAEYFMAEVVGLPPEFVEMAKASPWWPAQEAIAHTLAYDATVMGDYSVPTETVAAVAVQTQVLTGGASDEWMRLGNEAVVKSLSDGSHRTLPGQQHNVDAAVLAPALKEFFA</sequence>
<dbReference type="SUPFAM" id="SSF53474">
    <property type="entry name" value="alpha/beta-Hydrolases"/>
    <property type="match status" value="1"/>
</dbReference>
<dbReference type="Proteomes" id="UP000515563">
    <property type="component" value="Chromosome"/>
</dbReference>